<evidence type="ECO:0000313" key="2">
    <source>
        <dbReference type="EMBL" id="WVZ83258.1"/>
    </source>
</evidence>
<organism evidence="2 3">
    <name type="scientific">Paspalum notatum var. saurae</name>
    <dbReference type="NCBI Taxonomy" id="547442"/>
    <lineage>
        <taxon>Eukaryota</taxon>
        <taxon>Viridiplantae</taxon>
        <taxon>Streptophyta</taxon>
        <taxon>Embryophyta</taxon>
        <taxon>Tracheophyta</taxon>
        <taxon>Spermatophyta</taxon>
        <taxon>Magnoliopsida</taxon>
        <taxon>Liliopsida</taxon>
        <taxon>Poales</taxon>
        <taxon>Poaceae</taxon>
        <taxon>PACMAD clade</taxon>
        <taxon>Panicoideae</taxon>
        <taxon>Andropogonodae</taxon>
        <taxon>Paspaleae</taxon>
        <taxon>Paspalinae</taxon>
        <taxon>Paspalum</taxon>
    </lineage>
</organism>
<dbReference type="GO" id="GO:0003676">
    <property type="term" value="F:nucleic acid binding"/>
    <property type="evidence" value="ECO:0007669"/>
    <property type="project" value="InterPro"/>
</dbReference>
<dbReference type="AlphaFoldDB" id="A0AAQ3U0Z4"/>
<dbReference type="PANTHER" id="PTHR35317:SF23">
    <property type="entry name" value="OS04G0629600 PROTEIN"/>
    <property type="match status" value="1"/>
</dbReference>
<evidence type="ECO:0000256" key="1">
    <source>
        <dbReference type="SAM" id="MobiDB-lite"/>
    </source>
</evidence>
<sequence>MGQNEPRRRNGFPAQAHAAAWGAPGGVAKQAGLAISPSKIANALSVINGLPPLDGSNYPSWREKLMMALTMGDIDHAIETPRPTPPVLAAQDTPATADNPTRQMSYDLEKAKWERSYKKCLMVIKGTIIPTIRGAIPECETATEYLQKIKDQFTGSTKAYTGALIKKFANAEYDGSGIREYIMKMSHMIEQLKAYEMEQKEDFVVHHILNSLPKEFDTFIVNYNISAEKWTIEKCIAMCVQEEERIKAKKNHSPDSVYFVKSEKKKISSISQTSLSSRTTTLRAKGSTIFSKTRALENVIVAQFSTPGEPQQNGVVERRNRTLMDMVRTPVVAAPAGGFSSAAVSESEAPLVTEAPQVSTVANEKPEQPPAGESSASEPAQEPLRRSQRNRRPAISADYEVYVSEDADTEGDPTSFEEAMRDPHSSK</sequence>
<dbReference type="Gene3D" id="3.30.420.10">
    <property type="entry name" value="Ribonuclease H-like superfamily/Ribonuclease H"/>
    <property type="match status" value="1"/>
</dbReference>
<evidence type="ECO:0000313" key="3">
    <source>
        <dbReference type="Proteomes" id="UP001341281"/>
    </source>
</evidence>
<dbReference type="Proteomes" id="UP001341281">
    <property type="component" value="Chromosome 07"/>
</dbReference>
<name>A0AAQ3U0Z4_PASNO</name>
<dbReference type="InterPro" id="IPR012337">
    <property type="entry name" value="RNaseH-like_sf"/>
</dbReference>
<gene>
    <name evidence="2" type="ORF">U9M48_030424</name>
</gene>
<dbReference type="EMBL" id="CP144751">
    <property type="protein sequence ID" value="WVZ83258.1"/>
    <property type="molecule type" value="Genomic_DNA"/>
</dbReference>
<dbReference type="Pfam" id="PF14223">
    <property type="entry name" value="Retrotran_gag_2"/>
    <property type="match status" value="1"/>
</dbReference>
<proteinExistence type="predicted"/>
<feature type="region of interest" description="Disordered" evidence="1">
    <location>
        <begin position="81"/>
        <end position="101"/>
    </location>
</feature>
<reference evidence="2 3" key="1">
    <citation type="submission" date="2024-02" db="EMBL/GenBank/DDBJ databases">
        <title>High-quality chromosome-scale genome assembly of Pensacola bahiagrass (Paspalum notatum Flugge var. saurae).</title>
        <authorList>
            <person name="Vega J.M."/>
            <person name="Podio M."/>
            <person name="Orjuela J."/>
            <person name="Siena L.A."/>
            <person name="Pessino S.C."/>
            <person name="Combes M.C."/>
            <person name="Mariac C."/>
            <person name="Albertini E."/>
            <person name="Pupilli F."/>
            <person name="Ortiz J.P.A."/>
            <person name="Leblanc O."/>
        </authorList>
    </citation>
    <scope>NUCLEOTIDE SEQUENCE [LARGE SCALE GENOMIC DNA]</scope>
    <source>
        <strain evidence="2">R1</strain>
        <tissue evidence="2">Leaf</tissue>
    </source>
</reference>
<dbReference type="PANTHER" id="PTHR35317">
    <property type="entry name" value="OS04G0629600 PROTEIN"/>
    <property type="match status" value="1"/>
</dbReference>
<feature type="compositionally biased region" description="Basic and acidic residues" evidence="1">
    <location>
        <begin position="418"/>
        <end position="427"/>
    </location>
</feature>
<dbReference type="InterPro" id="IPR036397">
    <property type="entry name" value="RNaseH_sf"/>
</dbReference>
<protein>
    <submittedName>
        <fullName evidence="2">Uncharacterized protein</fullName>
    </submittedName>
</protein>
<accession>A0AAQ3U0Z4</accession>
<dbReference type="SUPFAM" id="SSF53098">
    <property type="entry name" value="Ribonuclease H-like"/>
    <property type="match status" value="1"/>
</dbReference>
<feature type="region of interest" description="Disordered" evidence="1">
    <location>
        <begin position="342"/>
        <end position="427"/>
    </location>
</feature>
<keyword evidence="3" id="KW-1185">Reference proteome</keyword>